<name>A0A382S6D8_9ZZZZ</name>
<dbReference type="EMBL" id="UINC01126760">
    <property type="protein sequence ID" value="SVD05449.1"/>
    <property type="molecule type" value="Genomic_DNA"/>
</dbReference>
<gene>
    <name evidence="1" type="ORF">METZ01_LOCUS358303</name>
</gene>
<organism evidence="1">
    <name type="scientific">marine metagenome</name>
    <dbReference type="NCBI Taxonomy" id="408172"/>
    <lineage>
        <taxon>unclassified sequences</taxon>
        <taxon>metagenomes</taxon>
        <taxon>ecological metagenomes</taxon>
    </lineage>
</organism>
<protein>
    <submittedName>
        <fullName evidence="1">Uncharacterized protein</fullName>
    </submittedName>
</protein>
<sequence>MFWRPEYNTELADNFKLNHYCAVVALY</sequence>
<feature type="non-terminal residue" evidence="1">
    <location>
        <position position="27"/>
    </location>
</feature>
<reference evidence="1" key="1">
    <citation type="submission" date="2018-05" db="EMBL/GenBank/DDBJ databases">
        <authorList>
            <person name="Lanie J.A."/>
            <person name="Ng W.-L."/>
            <person name="Kazmierczak K.M."/>
            <person name="Andrzejewski T.M."/>
            <person name="Davidsen T.M."/>
            <person name="Wayne K.J."/>
            <person name="Tettelin H."/>
            <person name="Glass J.I."/>
            <person name="Rusch D."/>
            <person name="Podicherti R."/>
            <person name="Tsui H.-C.T."/>
            <person name="Winkler M.E."/>
        </authorList>
    </citation>
    <scope>NUCLEOTIDE SEQUENCE</scope>
</reference>
<accession>A0A382S6D8</accession>
<dbReference type="AlphaFoldDB" id="A0A382S6D8"/>
<proteinExistence type="predicted"/>
<evidence type="ECO:0000313" key="1">
    <source>
        <dbReference type="EMBL" id="SVD05449.1"/>
    </source>
</evidence>